<dbReference type="EMBL" id="QBLH01003556">
    <property type="protein sequence ID" value="TGZ37409.1"/>
    <property type="molecule type" value="Genomic_DNA"/>
</dbReference>
<dbReference type="Proteomes" id="UP000310200">
    <property type="component" value="Unassembled WGS sequence"/>
</dbReference>
<name>A0A4S2JRH6_9HYME</name>
<reference evidence="2 3" key="1">
    <citation type="journal article" date="2019" name="Philos. Trans. R. Soc. Lond., B, Biol. Sci.">
        <title>Ant behaviour and brain gene expression of defending hosts depend on the ecological success of the intruding social parasite.</title>
        <authorList>
            <person name="Kaur R."/>
            <person name="Stoldt M."/>
            <person name="Jongepier E."/>
            <person name="Feldmeyer B."/>
            <person name="Menzel F."/>
            <person name="Bornberg-Bauer E."/>
            <person name="Foitzik S."/>
        </authorList>
    </citation>
    <scope>NUCLEOTIDE SEQUENCE [LARGE SCALE GENOMIC DNA]</scope>
    <source>
        <tissue evidence="2">Whole body</tissue>
    </source>
</reference>
<evidence type="ECO:0000313" key="2">
    <source>
        <dbReference type="EMBL" id="TGZ37409.1"/>
    </source>
</evidence>
<accession>A0A4S2JRH6</accession>
<evidence type="ECO:0000256" key="1">
    <source>
        <dbReference type="SAM" id="MobiDB-lite"/>
    </source>
</evidence>
<keyword evidence="3" id="KW-1185">Reference proteome</keyword>
<comment type="caution">
    <text evidence="2">The sequence shown here is derived from an EMBL/GenBank/DDBJ whole genome shotgun (WGS) entry which is preliminary data.</text>
</comment>
<gene>
    <name evidence="2" type="ORF">DBV15_10591</name>
</gene>
<dbReference type="AlphaFoldDB" id="A0A4S2JRH6"/>
<proteinExistence type="predicted"/>
<organism evidence="2 3">
    <name type="scientific">Temnothorax longispinosus</name>
    <dbReference type="NCBI Taxonomy" id="300112"/>
    <lineage>
        <taxon>Eukaryota</taxon>
        <taxon>Metazoa</taxon>
        <taxon>Ecdysozoa</taxon>
        <taxon>Arthropoda</taxon>
        <taxon>Hexapoda</taxon>
        <taxon>Insecta</taxon>
        <taxon>Pterygota</taxon>
        <taxon>Neoptera</taxon>
        <taxon>Endopterygota</taxon>
        <taxon>Hymenoptera</taxon>
        <taxon>Apocrita</taxon>
        <taxon>Aculeata</taxon>
        <taxon>Formicoidea</taxon>
        <taxon>Formicidae</taxon>
        <taxon>Myrmicinae</taxon>
        <taxon>Temnothorax</taxon>
    </lineage>
</organism>
<protein>
    <submittedName>
        <fullName evidence="2">Uncharacterized protein</fullName>
    </submittedName>
</protein>
<sequence>MLWSSGDKTFCSTCPDDSLRRQNENHLYVGGTLRASPIANSSEKRNFNLQKRQSRTHKETFVET</sequence>
<feature type="region of interest" description="Disordered" evidence="1">
    <location>
        <begin position="40"/>
        <end position="64"/>
    </location>
</feature>
<evidence type="ECO:0000313" key="3">
    <source>
        <dbReference type="Proteomes" id="UP000310200"/>
    </source>
</evidence>